<dbReference type="EMBL" id="ASPP01033653">
    <property type="protein sequence ID" value="ETO03318.1"/>
    <property type="molecule type" value="Genomic_DNA"/>
</dbReference>
<evidence type="ECO:0000313" key="2">
    <source>
        <dbReference type="Proteomes" id="UP000023152"/>
    </source>
</evidence>
<proteinExistence type="predicted"/>
<protein>
    <submittedName>
        <fullName evidence="1">Uncharacterized protein</fullName>
    </submittedName>
</protein>
<name>X6LN15_RETFI</name>
<organism evidence="1 2">
    <name type="scientific">Reticulomyxa filosa</name>
    <dbReference type="NCBI Taxonomy" id="46433"/>
    <lineage>
        <taxon>Eukaryota</taxon>
        <taxon>Sar</taxon>
        <taxon>Rhizaria</taxon>
        <taxon>Retaria</taxon>
        <taxon>Foraminifera</taxon>
        <taxon>Monothalamids</taxon>
        <taxon>Reticulomyxidae</taxon>
        <taxon>Reticulomyxa</taxon>
    </lineage>
</organism>
<dbReference type="Proteomes" id="UP000023152">
    <property type="component" value="Unassembled WGS sequence"/>
</dbReference>
<reference evidence="1 2" key="1">
    <citation type="journal article" date="2013" name="Curr. Biol.">
        <title>The Genome of the Foraminiferan Reticulomyxa filosa.</title>
        <authorList>
            <person name="Glockner G."/>
            <person name="Hulsmann N."/>
            <person name="Schleicher M."/>
            <person name="Noegel A.A."/>
            <person name="Eichinger L."/>
            <person name="Gallinger C."/>
            <person name="Pawlowski J."/>
            <person name="Sierra R."/>
            <person name="Euteneuer U."/>
            <person name="Pillet L."/>
            <person name="Moustafa A."/>
            <person name="Platzer M."/>
            <person name="Groth M."/>
            <person name="Szafranski K."/>
            <person name="Schliwa M."/>
        </authorList>
    </citation>
    <scope>NUCLEOTIDE SEQUENCE [LARGE SCALE GENOMIC DNA]</scope>
</reference>
<sequence length="124" mass="14938">MILLTWVQYDQYIQQTMQISAMWNHQIDANLIYVALKGNNGDIDKRIKLLFEFEQWKLQDSNKQKYKTRMNEFLKRRCCNHNINLFCIFIYEIILKKNRAIEAATSETVNDCLPFVEKDKIQKQ</sequence>
<comment type="caution">
    <text evidence="1">The sequence shown here is derived from an EMBL/GenBank/DDBJ whole genome shotgun (WGS) entry which is preliminary data.</text>
</comment>
<evidence type="ECO:0000313" key="1">
    <source>
        <dbReference type="EMBL" id="ETO03318.1"/>
    </source>
</evidence>
<dbReference type="AlphaFoldDB" id="X6LN15"/>
<accession>X6LN15</accession>
<gene>
    <name evidence="1" type="ORF">RFI_34092</name>
</gene>
<keyword evidence="2" id="KW-1185">Reference proteome</keyword>